<dbReference type="Proteomes" id="UP000681967">
    <property type="component" value="Unassembled WGS sequence"/>
</dbReference>
<comment type="caution">
    <text evidence="2">The sequence shown here is derived from an EMBL/GenBank/DDBJ whole genome shotgun (WGS) entry which is preliminary data.</text>
</comment>
<dbReference type="Gene3D" id="1.25.50.20">
    <property type="match status" value="1"/>
</dbReference>
<proteinExistence type="predicted"/>
<dbReference type="Pfam" id="PF11838">
    <property type="entry name" value="ERAP1_C"/>
    <property type="match status" value="1"/>
</dbReference>
<dbReference type="EMBL" id="CAJOBH010089037">
    <property type="protein sequence ID" value="CAF4555636.1"/>
    <property type="molecule type" value="Genomic_DNA"/>
</dbReference>
<accession>A0A8S2YH77</accession>
<dbReference type="AlphaFoldDB" id="A0A8S2YH77"/>
<organism evidence="2 3">
    <name type="scientific">Rotaria magnacalcarata</name>
    <dbReference type="NCBI Taxonomy" id="392030"/>
    <lineage>
        <taxon>Eukaryota</taxon>
        <taxon>Metazoa</taxon>
        <taxon>Spiralia</taxon>
        <taxon>Gnathifera</taxon>
        <taxon>Rotifera</taxon>
        <taxon>Eurotatoria</taxon>
        <taxon>Bdelloidea</taxon>
        <taxon>Philodinida</taxon>
        <taxon>Philodinidae</taxon>
        <taxon>Rotaria</taxon>
    </lineage>
</organism>
<name>A0A8S2YH77_9BILA</name>
<dbReference type="InterPro" id="IPR024571">
    <property type="entry name" value="ERAP1-like_C_dom"/>
</dbReference>
<evidence type="ECO:0000313" key="3">
    <source>
        <dbReference type="Proteomes" id="UP000681967"/>
    </source>
</evidence>
<feature type="domain" description="ERAP1-like C-terminal" evidence="1">
    <location>
        <begin position="1"/>
        <end position="72"/>
    </location>
</feature>
<sequence>MLRPMILSIMGKSGDQAIIDEAKKRFQQHIDGDLIDPNIRGAVYVIVSRYGDETTQQELQKLYKAAEMTEEKV</sequence>
<gene>
    <name evidence="2" type="ORF">BYL167_LOCUS38303</name>
</gene>
<evidence type="ECO:0000259" key="1">
    <source>
        <dbReference type="Pfam" id="PF11838"/>
    </source>
</evidence>
<evidence type="ECO:0000313" key="2">
    <source>
        <dbReference type="EMBL" id="CAF4555636.1"/>
    </source>
</evidence>
<reference evidence="2" key="1">
    <citation type="submission" date="2021-02" db="EMBL/GenBank/DDBJ databases">
        <authorList>
            <person name="Nowell W R."/>
        </authorList>
    </citation>
    <scope>NUCLEOTIDE SEQUENCE</scope>
</reference>
<feature type="non-terminal residue" evidence="2">
    <location>
        <position position="73"/>
    </location>
</feature>
<protein>
    <recommendedName>
        <fullName evidence="1">ERAP1-like C-terminal domain-containing protein</fullName>
    </recommendedName>
</protein>